<dbReference type="PANTHER" id="PTHR48475:SF2">
    <property type="entry name" value="RIBONUCLEASE H"/>
    <property type="match status" value="1"/>
</dbReference>
<evidence type="ECO:0000259" key="1">
    <source>
        <dbReference type="Pfam" id="PF13456"/>
    </source>
</evidence>
<feature type="domain" description="RNase H type-1" evidence="1">
    <location>
        <begin position="19"/>
        <end position="77"/>
    </location>
</feature>
<reference evidence="2" key="2">
    <citation type="journal article" date="2024" name="Plant">
        <title>Genomic evolution and insights into agronomic trait innovations of Sesamum species.</title>
        <authorList>
            <person name="Miao H."/>
            <person name="Wang L."/>
            <person name="Qu L."/>
            <person name="Liu H."/>
            <person name="Sun Y."/>
            <person name="Le M."/>
            <person name="Wang Q."/>
            <person name="Wei S."/>
            <person name="Zheng Y."/>
            <person name="Lin W."/>
            <person name="Duan Y."/>
            <person name="Cao H."/>
            <person name="Xiong S."/>
            <person name="Wang X."/>
            <person name="Wei L."/>
            <person name="Li C."/>
            <person name="Ma Q."/>
            <person name="Ju M."/>
            <person name="Zhao R."/>
            <person name="Li G."/>
            <person name="Mu C."/>
            <person name="Tian Q."/>
            <person name="Mei H."/>
            <person name="Zhang T."/>
            <person name="Gao T."/>
            <person name="Zhang H."/>
        </authorList>
    </citation>
    <scope>NUCLEOTIDE SEQUENCE</scope>
    <source>
        <strain evidence="2">G01</strain>
    </source>
</reference>
<dbReference type="InterPro" id="IPR012337">
    <property type="entry name" value="RNaseH-like_sf"/>
</dbReference>
<organism evidence="2">
    <name type="scientific">Sesamum angustifolium</name>
    <dbReference type="NCBI Taxonomy" id="2727405"/>
    <lineage>
        <taxon>Eukaryota</taxon>
        <taxon>Viridiplantae</taxon>
        <taxon>Streptophyta</taxon>
        <taxon>Embryophyta</taxon>
        <taxon>Tracheophyta</taxon>
        <taxon>Spermatophyta</taxon>
        <taxon>Magnoliopsida</taxon>
        <taxon>eudicotyledons</taxon>
        <taxon>Gunneridae</taxon>
        <taxon>Pentapetalae</taxon>
        <taxon>asterids</taxon>
        <taxon>lamiids</taxon>
        <taxon>Lamiales</taxon>
        <taxon>Pedaliaceae</taxon>
        <taxon>Sesamum</taxon>
    </lineage>
</organism>
<dbReference type="InterPro" id="IPR036397">
    <property type="entry name" value="RNaseH_sf"/>
</dbReference>
<name>A0AAW2PQQ9_9LAMI</name>
<dbReference type="InterPro" id="IPR002156">
    <property type="entry name" value="RNaseH_domain"/>
</dbReference>
<gene>
    <name evidence="2" type="ORF">Sangu_0675200</name>
</gene>
<sequence>MAGISLQDNCKAKKSLLHVDGSSTIQGSSAGIVITYPQGEDLEFAAKFSFKAPNNKAEYEALVIGMKMAHEEGTRHLPRVPIAIQAISSTEDWKTPVIRWLEEERLPDNKWEATKLKLELSVSYCRAGLL</sequence>
<comment type="caution">
    <text evidence="2">The sequence shown here is derived from an EMBL/GenBank/DDBJ whole genome shotgun (WGS) entry which is preliminary data.</text>
</comment>
<accession>A0AAW2PQQ9</accession>
<evidence type="ECO:0000313" key="2">
    <source>
        <dbReference type="EMBL" id="KAL0358258.1"/>
    </source>
</evidence>
<dbReference type="EMBL" id="JACGWK010000004">
    <property type="protein sequence ID" value="KAL0358258.1"/>
    <property type="molecule type" value="Genomic_DNA"/>
</dbReference>
<protein>
    <recommendedName>
        <fullName evidence="1">RNase H type-1 domain-containing protein</fullName>
    </recommendedName>
</protein>
<reference evidence="2" key="1">
    <citation type="submission" date="2020-06" db="EMBL/GenBank/DDBJ databases">
        <authorList>
            <person name="Li T."/>
            <person name="Hu X."/>
            <person name="Zhang T."/>
            <person name="Song X."/>
            <person name="Zhang H."/>
            <person name="Dai N."/>
            <person name="Sheng W."/>
            <person name="Hou X."/>
            <person name="Wei L."/>
        </authorList>
    </citation>
    <scope>NUCLEOTIDE SEQUENCE</scope>
    <source>
        <strain evidence="2">G01</strain>
        <tissue evidence="2">Leaf</tissue>
    </source>
</reference>
<dbReference type="PANTHER" id="PTHR48475">
    <property type="entry name" value="RIBONUCLEASE H"/>
    <property type="match status" value="1"/>
</dbReference>
<dbReference type="AlphaFoldDB" id="A0AAW2PQQ9"/>
<dbReference type="Pfam" id="PF13456">
    <property type="entry name" value="RVT_3"/>
    <property type="match status" value="1"/>
</dbReference>
<dbReference type="GO" id="GO:0003676">
    <property type="term" value="F:nucleic acid binding"/>
    <property type="evidence" value="ECO:0007669"/>
    <property type="project" value="InterPro"/>
</dbReference>
<dbReference type="GO" id="GO:0004523">
    <property type="term" value="F:RNA-DNA hybrid ribonuclease activity"/>
    <property type="evidence" value="ECO:0007669"/>
    <property type="project" value="InterPro"/>
</dbReference>
<proteinExistence type="predicted"/>
<dbReference type="SUPFAM" id="SSF53098">
    <property type="entry name" value="Ribonuclease H-like"/>
    <property type="match status" value="1"/>
</dbReference>
<dbReference type="Gene3D" id="3.30.420.10">
    <property type="entry name" value="Ribonuclease H-like superfamily/Ribonuclease H"/>
    <property type="match status" value="1"/>
</dbReference>